<evidence type="ECO:0008006" key="3">
    <source>
        <dbReference type="Google" id="ProtNLM"/>
    </source>
</evidence>
<dbReference type="EMBL" id="JAUSVF010000001">
    <property type="protein sequence ID" value="MDQ0319660.1"/>
    <property type="molecule type" value="Genomic_DNA"/>
</dbReference>
<accession>A0ABU0BN32</accession>
<name>A0ABU0BN32_9HYPH</name>
<evidence type="ECO:0000313" key="2">
    <source>
        <dbReference type="Proteomes" id="UP001230207"/>
    </source>
</evidence>
<proteinExistence type="predicted"/>
<gene>
    <name evidence="1" type="ORF">QO002_001798</name>
</gene>
<protein>
    <recommendedName>
        <fullName evidence="3">Porin</fullName>
    </recommendedName>
</protein>
<sequence>MRTLATVNYNKVEADDIDNDDSITGFVRLQRDF</sequence>
<reference evidence="1 2" key="1">
    <citation type="submission" date="2023-07" db="EMBL/GenBank/DDBJ databases">
        <title>Genomic Encyclopedia of Type Strains, Phase IV (KMG-IV): sequencing the most valuable type-strain genomes for metagenomic binning, comparative biology and taxonomic classification.</title>
        <authorList>
            <person name="Goeker M."/>
        </authorList>
    </citation>
    <scope>NUCLEOTIDE SEQUENCE [LARGE SCALE GENOMIC DNA]</scope>
    <source>
        <strain evidence="1 2">DSM 1112</strain>
    </source>
</reference>
<keyword evidence="2" id="KW-1185">Reference proteome</keyword>
<comment type="caution">
    <text evidence="1">The sequence shown here is derived from an EMBL/GenBank/DDBJ whole genome shotgun (WGS) entry which is preliminary data.</text>
</comment>
<evidence type="ECO:0000313" key="1">
    <source>
        <dbReference type="EMBL" id="MDQ0319660.1"/>
    </source>
</evidence>
<dbReference type="Proteomes" id="UP001230207">
    <property type="component" value="Unassembled WGS sequence"/>
</dbReference>
<organism evidence="1 2">
    <name type="scientific">Pararhizobium capsulatum DSM 1112</name>
    <dbReference type="NCBI Taxonomy" id="1121113"/>
    <lineage>
        <taxon>Bacteria</taxon>
        <taxon>Pseudomonadati</taxon>
        <taxon>Pseudomonadota</taxon>
        <taxon>Alphaproteobacteria</taxon>
        <taxon>Hyphomicrobiales</taxon>
        <taxon>Rhizobiaceae</taxon>
        <taxon>Rhizobium/Agrobacterium group</taxon>
        <taxon>Pararhizobium</taxon>
    </lineage>
</organism>